<dbReference type="EMBL" id="PYSW02000015">
    <property type="protein sequence ID" value="KAG2386586.1"/>
    <property type="molecule type" value="Genomic_DNA"/>
</dbReference>
<dbReference type="Gene3D" id="3.90.660.10">
    <property type="match status" value="1"/>
</dbReference>
<accession>A0AA88GVH4</accession>
<evidence type="ECO:0000313" key="3">
    <source>
        <dbReference type="Proteomes" id="UP000816034"/>
    </source>
</evidence>
<dbReference type="InterPro" id="IPR036188">
    <property type="entry name" value="FAD/NAD-bd_sf"/>
</dbReference>
<dbReference type="Gene3D" id="3.50.50.60">
    <property type="entry name" value="FAD/NAD(P)-binding domain"/>
    <property type="match status" value="1"/>
</dbReference>
<dbReference type="Pfam" id="PF01593">
    <property type="entry name" value="Amino_oxidase"/>
    <property type="match status" value="1"/>
</dbReference>
<dbReference type="SUPFAM" id="SSF54373">
    <property type="entry name" value="FAD-linked reductases, C-terminal domain"/>
    <property type="match status" value="1"/>
</dbReference>
<keyword evidence="3" id="KW-1185">Reference proteome</keyword>
<dbReference type="GeneID" id="68094786"/>
<gene>
    <name evidence="2" type="ORF">C9374_002330</name>
</gene>
<organism evidence="2 3">
    <name type="scientific">Naegleria lovaniensis</name>
    <name type="common">Amoeba</name>
    <dbReference type="NCBI Taxonomy" id="51637"/>
    <lineage>
        <taxon>Eukaryota</taxon>
        <taxon>Discoba</taxon>
        <taxon>Heterolobosea</taxon>
        <taxon>Tetramitia</taxon>
        <taxon>Eutetramitia</taxon>
        <taxon>Vahlkampfiidae</taxon>
        <taxon>Naegleria</taxon>
    </lineage>
</organism>
<comment type="caution">
    <text evidence="2">The sequence shown here is derived from an EMBL/GenBank/DDBJ whole genome shotgun (WGS) entry which is preliminary data.</text>
</comment>
<reference evidence="2 3" key="1">
    <citation type="journal article" date="2018" name="BMC Genomics">
        <title>The genome of Naegleria lovaniensis, the basis for a comparative approach to unravel pathogenicity factors of the human pathogenic amoeba N. fowleri.</title>
        <authorList>
            <person name="Liechti N."/>
            <person name="Schurch N."/>
            <person name="Bruggmann R."/>
            <person name="Wittwer M."/>
        </authorList>
    </citation>
    <scope>NUCLEOTIDE SEQUENCE [LARGE SCALE GENOMIC DNA]</scope>
    <source>
        <strain evidence="2 3">ATCC 30569</strain>
    </source>
</reference>
<name>A0AA88GVH4_NAELO</name>
<dbReference type="Proteomes" id="UP000816034">
    <property type="component" value="Unassembled WGS sequence"/>
</dbReference>
<protein>
    <recommendedName>
        <fullName evidence="1">Amine oxidase domain-containing protein</fullName>
    </recommendedName>
</protein>
<evidence type="ECO:0000313" key="2">
    <source>
        <dbReference type="EMBL" id="KAG2386586.1"/>
    </source>
</evidence>
<dbReference type="InterPro" id="IPR002937">
    <property type="entry name" value="Amino_oxidase"/>
</dbReference>
<dbReference type="PANTHER" id="PTHR10742:SF418">
    <property type="entry name" value="AMINE OXIDASE DOMAIN-CONTAINING PROTEIN"/>
    <property type="match status" value="1"/>
</dbReference>
<dbReference type="InterPro" id="IPR050281">
    <property type="entry name" value="Flavin_monoamine_oxidase"/>
</dbReference>
<dbReference type="PANTHER" id="PTHR10742">
    <property type="entry name" value="FLAVIN MONOAMINE OXIDASE"/>
    <property type="match status" value="1"/>
</dbReference>
<dbReference type="SUPFAM" id="SSF51905">
    <property type="entry name" value="FAD/NAD(P)-binding domain"/>
    <property type="match status" value="1"/>
</dbReference>
<proteinExistence type="predicted"/>
<dbReference type="AlphaFoldDB" id="A0AA88GVH4"/>
<evidence type="ECO:0000259" key="1">
    <source>
        <dbReference type="Pfam" id="PF01593"/>
    </source>
</evidence>
<dbReference type="GO" id="GO:0016491">
    <property type="term" value="F:oxidoreductase activity"/>
    <property type="evidence" value="ECO:0007669"/>
    <property type="project" value="InterPro"/>
</dbReference>
<feature type="domain" description="Amine oxidase" evidence="1">
    <location>
        <begin position="17"/>
        <end position="450"/>
    </location>
</feature>
<dbReference type="RefSeq" id="XP_044550578.1">
    <property type="nucleotide sequence ID" value="XM_044691737.1"/>
</dbReference>
<sequence>MHNTSVCCNVLIIGGGLAGLSAAHYFNSVGMSDFLIVEADNRLGGRIYSDLKTGIEIGAEFIHGEGNMAYDIVANKMKVPLHMVFDFSKTDPKQHGAMYFIDGKLHGIDSPIAKQMLNYIDDLMNDEQLKKGPDMSVKEWLISRKVPEKYHVFIDSLLAKTNGGCLLSASAKGLQEEGNKWPYGSGNFQLNDDNYMEPSMMKYLTSNLCLKDQVRLNYKVYNIDYTCKNGMIKVNNGEIMCNKVILTVPISVLRSQQIVFNPPLSPLKTHIIQNMLPMQSGMKVVLRFKRPFWRELIPDTNIIILGDNHPFVAQLWFPHVSQKKHDEFGYYLTGFSMGNKTDNALFYSEEEIANSVRELVQKVFNLNANNDGFIGGIVKNWQSFQFVGGSYSFAGVSDASRMNFVENCREVLAEPIENRIFFAGEAYADYSPASLHGSLETGQKAAQTIMSKHSKL</sequence>